<evidence type="ECO:0000259" key="4">
    <source>
        <dbReference type="Pfam" id="PF13193"/>
    </source>
</evidence>
<keyword evidence="2" id="KW-0436">Ligase</keyword>
<dbReference type="InterPro" id="IPR042099">
    <property type="entry name" value="ANL_N_sf"/>
</dbReference>
<evidence type="ECO:0000256" key="1">
    <source>
        <dbReference type="ARBA" id="ARBA00006432"/>
    </source>
</evidence>
<dbReference type="Pfam" id="PF13193">
    <property type="entry name" value="AMP-binding_C"/>
    <property type="match status" value="1"/>
</dbReference>
<evidence type="ECO:0000259" key="3">
    <source>
        <dbReference type="Pfam" id="PF00501"/>
    </source>
</evidence>
<dbReference type="SUPFAM" id="SSF56801">
    <property type="entry name" value="Acetyl-CoA synthetase-like"/>
    <property type="match status" value="1"/>
</dbReference>
<evidence type="ECO:0000313" key="5">
    <source>
        <dbReference type="EMBL" id="KAK9026180.1"/>
    </source>
</evidence>
<comment type="similarity">
    <text evidence="1">Belongs to the ATP-dependent AMP-binding enzyme family.</text>
</comment>
<dbReference type="InterPro" id="IPR025110">
    <property type="entry name" value="AMP-bd_C"/>
</dbReference>
<protein>
    <recommendedName>
        <fullName evidence="7">4-coumarate--CoA ligase</fullName>
    </recommendedName>
</protein>
<dbReference type="PANTHER" id="PTHR24096:SF413">
    <property type="entry name" value="PEROXISOMAL OPC-8:0-COA LIGASE 1"/>
    <property type="match status" value="1"/>
</dbReference>
<dbReference type="InterPro" id="IPR045851">
    <property type="entry name" value="AMP-bd_C_sf"/>
</dbReference>
<dbReference type="CDD" id="cd05904">
    <property type="entry name" value="4CL"/>
    <property type="match status" value="1"/>
</dbReference>
<dbReference type="EMBL" id="JBBPBN010000013">
    <property type="protein sequence ID" value="KAK9026180.1"/>
    <property type="molecule type" value="Genomic_DNA"/>
</dbReference>
<dbReference type="InterPro" id="IPR000873">
    <property type="entry name" value="AMP-dep_synth/lig_dom"/>
</dbReference>
<feature type="domain" description="AMP-binding enzyme C-terminal" evidence="4">
    <location>
        <begin position="480"/>
        <end position="555"/>
    </location>
</feature>
<proteinExistence type="inferred from homology"/>
<sequence>MAEISSSSSLAIDPRSGFCSSNSIFYSKRTPFSLPSNLSLGITTFLSSYPHHGKTAFIEASSGRQISFAQLWRAVDSVSACLSDLGIRKGNVVLIIAPNSIFFPVVCLSVMHLGAVITTSNPMNTSREISSQMADSKPVLVFTTTQIVPKLAGSSLPIVLLDDEPMTSEVTSRVKIVTTIEEMIRKEPTDRIGVRDRVYQDDAASLLYSSGTTGASKGVISSHRNLMALVQAFSNMATPEEAQICTVPLFHIYGFGAFAIGKLATGTKVVILSKFDMTEMLSAIEKYRATCVPLVPPILLALVKNADEIRKKYDLSSLQTIVCGGAPLSKDLINRFLEKFPTVDIRQGYALTETTGFGASMLSPEECRNYDSVGMLLPSLEAKIVDPATGSAMKVNQRGELWLRGPSIMKAFQFRLLLIGGAGAVLGYLNNAEATAATVDSEGWLKTGDLCYIDDDGYVYVVDRLKELIKYKGFQVPPAELEALLLSHPQISDAAVIPIPDDEVGQYPMAYVVRKSGSNVTGAQVMDFISKQVAAYKRIRKVAFLSSIPKNPSGKILRRELIKLTTSKI</sequence>
<keyword evidence="6" id="KW-1185">Reference proteome</keyword>
<dbReference type="Gene3D" id="3.30.300.30">
    <property type="match status" value="1"/>
</dbReference>
<feature type="domain" description="AMP-dependent synthetase/ligase" evidence="3">
    <location>
        <begin position="51"/>
        <end position="410"/>
    </location>
</feature>
<dbReference type="InterPro" id="IPR020845">
    <property type="entry name" value="AMP-binding_CS"/>
</dbReference>
<dbReference type="Pfam" id="PF00501">
    <property type="entry name" value="AMP-binding"/>
    <property type="match status" value="1"/>
</dbReference>
<dbReference type="Gene3D" id="3.40.50.12780">
    <property type="entry name" value="N-terminal domain of ligase-like"/>
    <property type="match status" value="1"/>
</dbReference>
<dbReference type="Proteomes" id="UP001396334">
    <property type="component" value="Unassembled WGS sequence"/>
</dbReference>
<evidence type="ECO:0000256" key="2">
    <source>
        <dbReference type="ARBA" id="ARBA00022598"/>
    </source>
</evidence>
<accession>A0ABR2SMA8</accession>
<reference evidence="5 6" key="1">
    <citation type="journal article" date="2024" name="G3 (Bethesda)">
        <title>Genome assembly of Hibiscus sabdariffa L. provides insights into metabolisms of medicinal natural products.</title>
        <authorList>
            <person name="Kim T."/>
        </authorList>
    </citation>
    <scope>NUCLEOTIDE SEQUENCE [LARGE SCALE GENOMIC DNA]</scope>
    <source>
        <strain evidence="5">TK-2024</strain>
        <tissue evidence="5">Old leaves</tissue>
    </source>
</reference>
<evidence type="ECO:0008006" key="7">
    <source>
        <dbReference type="Google" id="ProtNLM"/>
    </source>
</evidence>
<evidence type="ECO:0000313" key="6">
    <source>
        <dbReference type="Proteomes" id="UP001396334"/>
    </source>
</evidence>
<gene>
    <name evidence="5" type="ORF">V6N11_039026</name>
</gene>
<comment type="caution">
    <text evidence="5">The sequence shown here is derived from an EMBL/GenBank/DDBJ whole genome shotgun (WGS) entry which is preliminary data.</text>
</comment>
<name>A0ABR2SMA8_9ROSI</name>
<dbReference type="PROSITE" id="PS00455">
    <property type="entry name" value="AMP_BINDING"/>
    <property type="match status" value="1"/>
</dbReference>
<organism evidence="5 6">
    <name type="scientific">Hibiscus sabdariffa</name>
    <name type="common">roselle</name>
    <dbReference type="NCBI Taxonomy" id="183260"/>
    <lineage>
        <taxon>Eukaryota</taxon>
        <taxon>Viridiplantae</taxon>
        <taxon>Streptophyta</taxon>
        <taxon>Embryophyta</taxon>
        <taxon>Tracheophyta</taxon>
        <taxon>Spermatophyta</taxon>
        <taxon>Magnoliopsida</taxon>
        <taxon>eudicotyledons</taxon>
        <taxon>Gunneridae</taxon>
        <taxon>Pentapetalae</taxon>
        <taxon>rosids</taxon>
        <taxon>malvids</taxon>
        <taxon>Malvales</taxon>
        <taxon>Malvaceae</taxon>
        <taxon>Malvoideae</taxon>
        <taxon>Hibiscus</taxon>
    </lineage>
</organism>
<dbReference type="PANTHER" id="PTHR24096">
    <property type="entry name" value="LONG-CHAIN-FATTY-ACID--COA LIGASE"/>
    <property type="match status" value="1"/>
</dbReference>